<dbReference type="AlphaFoldDB" id="A0A9X2VZ99"/>
<dbReference type="EMBL" id="JAOAMV010000001">
    <property type="protein sequence ID" value="MCT2557887.1"/>
    <property type="molecule type" value="Genomic_DNA"/>
</dbReference>
<reference evidence="2" key="1">
    <citation type="submission" date="2022-09" db="EMBL/GenBank/DDBJ databases">
        <title>The genome sequence of Tsuneonella sp. YG55.</title>
        <authorList>
            <person name="Liu Y."/>
        </authorList>
    </citation>
    <scope>NUCLEOTIDE SEQUENCE</scope>
    <source>
        <strain evidence="2">YG55</strain>
    </source>
</reference>
<gene>
    <name evidence="2" type="ORF">N0B51_02705</name>
</gene>
<organism evidence="2 3">
    <name type="scientific">Tsuneonella litorea</name>
    <dbReference type="NCBI Taxonomy" id="2976475"/>
    <lineage>
        <taxon>Bacteria</taxon>
        <taxon>Pseudomonadati</taxon>
        <taxon>Pseudomonadota</taxon>
        <taxon>Alphaproteobacteria</taxon>
        <taxon>Sphingomonadales</taxon>
        <taxon>Erythrobacteraceae</taxon>
        <taxon>Tsuneonella</taxon>
    </lineage>
</organism>
<keyword evidence="1" id="KW-0812">Transmembrane</keyword>
<keyword evidence="3" id="KW-1185">Reference proteome</keyword>
<sequence>MTSPSPLDDPENAAFAWARWRRMMRLMIAITIVAVLGVLAYVRMELPEVSIHFYIAVGLGVGLSMLLMSALMGLVFMSNGTGHDDSVVDPLADRD</sequence>
<feature type="transmembrane region" description="Helical" evidence="1">
    <location>
        <begin position="50"/>
        <end position="76"/>
    </location>
</feature>
<accession>A0A9X2VZ99</accession>
<name>A0A9X2VZ99_9SPHN</name>
<keyword evidence="1" id="KW-0472">Membrane</keyword>
<feature type="transmembrane region" description="Helical" evidence="1">
    <location>
        <begin position="26"/>
        <end position="44"/>
    </location>
</feature>
<dbReference type="Proteomes" id="UP001142648">
    <property type="component" value="Unassembled WGS sequence"/>
</dbReference>
<evidence type="ECO:0000313" key="3">
    <source>
        <dbReference type="Proteomes" id="UP001142648"/>
    </source>
</evidence>
<protein>
    <submittedName>
        <fullName evidence="2">Uncharacterized protein</fullName>
    </submittedName>
</protein>
<keyword evidence="1" id="KW-1133">Transmembrane helix</keyword>
<dbReference type="RefSeq" id="WP_259960641.1">
    <property type="nucleotide sequence ID" value="NZ_JAOAMV010000001.1"/>
</dbReference>
<comment type="caution">
    <text evidence="2">The sequence shown here is derived from an EMBL/GenBank/DDBJ whole genome shotgun (WGS) entry which is preliminary data.</text>
</comment>
<evidence type="ECO:0000256" key="1">
    <source>
        <dbReference type="SAM" id="Phobius"/>
    </source>
</evidence>
<proteinExistence type="predicted"/>
<evidence type="ECO:0000313" key="2">
    <source>
        <dbReference type="EMBL" id="MCT2557887.1"/>
    </source>
</evidence>